<sequence>MTTVTFGTTPGYGEKMIELLGYSQAVRVDNRVETSGQGGWDDDFHIPDSLEDEIVRAFDNVERTLATVGASWKDVIHINSYHKVTPGEEAIGEDHNSVMAEQFRRRLDGRAPVWTQTGVTVLGLAAMRVEIRVTAVVDTSDRTA</sequence>
<comment type="caution">
    <text evidence="1">The sequence shown here is derived from an EMBL/GenBank/DDBJ whole genome shotgun (WGS) entry which is preliminary data.</text>
</comment>
<dbReference type="InterPro" id="IPR006175">
    <property type="entry name" value="YjgF/YER057c/UK114"/>
</dbReference>
<dbReference type="PANTHER" id="PTHR43857:SF1">
    <property type="entry name" value="YJGH FAMILY PROTEIN"/>
    <property type="match status" value="1"/>
</dbReference>
<gene>
    <name evidence="1" type="ORF">FOE67_03610</name>
</gene>
<proteinExistence type="predicted"/>
<organism evidence="1 2">
    <name type="scientific">Streptomyces calidiresistens</name>
    <dbReference type="NCBI Taxonomy" id="1485586"/>
    <lineage>
        <taxon>Bacteria</taxon>
        <taxon>Bacillati</taxon>
        <taxon>Actinomycetota</taxon>
        <taxon>Actinomycetes</taxon>
        <taxon>Kitasatosporales</taxon>
        <taxon>Streptomycetaceae</taxon>
        <taxon>Streptomyces</taxon>
    </lineage>
</organism>
<dbReference type="PANTHER" id="PTHR43857">
    <property type="entry name" value="BLR7761 PROTEIN"/>
    <property type="match status" value="1"/>
</dbReference>
<dbReference type="Pfam" id="PF01042">
    <property type="entry name" value="Ribonuc_L-PSP"/>
    <property type="match status" value="1"/>
</dbReference>
<keyword evidence="2" id="KW-1185">Reference proteome</keyword>
<evidence type="ECO:0000313" key="2">
    <source>
        <dbReference type="Proteomes" id="UP000530234"/>
    </source>
</evidence>
<accession>A0A7W3T0G3</accession>
<reference evidence="2" key="1">
    <citation type="submission" date="2019-10" db="EMBL/GenBank/DDBJ databases">
        <title>Streptomyces sp. nov., a novel actinobacterium isolated from alkaline environment.</title>
        <authorList>
            <person name="Golinska P."/>
        </authorList>
    </citation>
    <scope>NUCLEOTIDE SEQUENCE [LARGE SCALE GENOMIC DNA]</scope>
    <source>
        <strain evidence="2">DSM 42108</strain>
    </source>
</reference>
<dbReference type="Proteomes" id="UP000530234">
    <property type="component" value="Unassembled WGS sequence"/>
</dbReference>
<dbReference type="AlphaFoldDB" id="A0A7W3T0G3"/>
<name>A0A7W3T0G3_9ACTN</name>
<dbReference type="EMBL" id="VKHS01000039">
    <property type="protein sequence ID" value="MBB0228619.1"/>
    <property type="molecule type" value="Genomic_DNA"/>
</dbReference>
<dbReference type="SUPFAM" id="SSF55298">
    <property type="entry name" value="YjgF-like"/>
    <property type="match status" value="1"/>
</dbReference>
<evidence type="ECO:0008006" key="3">
    <source>
        <dbReference type="Google" id="ProtNLM"/>
    </source>
</evidence>
<dbReference type="Gene3D" id="3.30.1330.40">
    <property type="entry name" value="RutC-like"/>
    <property type="match status" value="1"/>
</dbReference>
<dbReference type="InterPro" id="IPR035959">
    <property type="entry name" value="RutC-like_sf"/>
</dbReference>
<protein>
    <recommendedName>
        <fullName evidence="3">Enamine deaminase RidA (YjgF/YER057c/UK114 family)</fullName>
    </recommendedName>
</protein>
<evidence type="ECO:0000313" key="1">
    <source>
        <dbReference type="EMBL" id="MBB0228619.1"/>
    </source>
</evidence>
<dbReference type="RefSeq" id="WP_182660308.1">
    <property type="nucleotide sequence ID" value="NZ_VKHS01000039.1"/>
</dbReference>